<sequence>MPRHVTADPPPETKRQLVARWARKSAARSRQWRQRRERRFAIDGALVDALLQLQEERHVLSTITGAPRELHDIALKGKKVLVERGMKASEADAATRGWRLYQELGCVEETLGPAFFAPSDVRARG</sequence>
<organism evidence="1 2">
    <name type="scientific">Methylorubrum aminovorans</name>
    <dbReference type="NCBI Taxonomy" id="269069"/>
    <lineage>
        <taxon>Bacteria</taxon>
        <taxon>Pseudomonadati</taxon>
        <taxon>Pseudomonadota</taxon>
        <taxon>Alphaproteobacteria</taxon>
        <taxon>Hyphomicrobiales</taxon>
        <taxon>Methylobacteriaceae</taxon>
        <taxon>Methylorubrum</taxon>
    </lineage>
</organism>
<protein>
    <submittedName>
        <fullName evidence="1">Uncharacterized protein</fullName>
    </submittedName>
</protein>
<dbReference type="Proteomes" id="UP001055039">
    <property type="component" value="Unassembled WGS sequence"/>
</dbReference>
<evidence type="ECO:0000313" key="2">
    <source>
        <dbReference type="Proteomes" id="UP001055039"/>
    </source>
</evidence>
<reference evidence="1" key="2">
    <citation type="submission" date="2021-08" db="EMBL/GenBank/DDBJ databases">
        <authorList>
            <person name="Tani A."/>
            <person name="Ola A."/>
            <person name="Ogura Y."/>
            <person name="Katsura K."/>
            <person name="Hayashi T."/>
        </authorList>
    </citation>
    <scope>NUCLEOTIDE SEQUENCE</scope>
    <source>
        <strain evidence="1">NBRC 15686</strain>
    </source>
</reference>
<dbReference type="EMBL" id="BPRC01000027">
    <property type="protein sequence ID" value="GJE67419.1"/>
    <property type="molecule type" value="Genomic_DNA"/>
</dbReference>
<name>A0ABQ4UJJ1_9HYPH</name>
<reference evidence="1" key="1">
    <citation type="journal article" date="2021" name="Front. Microbiol.">
        <title>Comprehensive Comparative Genomics and Phenotyping of Methylobacterium Species.</title>
        <authorList>
            <person name="Alessa O."/>
            <person name="Ogura Y."/>
            <person name="Fujitani Y."/>
            <person name="Takami H."/>
            <person name="Hayashi T."/>
            <person name="Sahin N."/>
            <person name="Tani A."/>
        </authorList>
    </citation>
    <scope>NUCLEOTIDE SEQUENCE</scope>
    <source>
        <strain evidence="1">NBRC 15686</strain>
    </source>
</reference>
<accession>A0ABQ4UJJ1</accession>
<keyword evidence="2" id="KW-1185">Reference proteome</keyword>
<gene>
    <name evidence="1" type="ORF">LNAOJCKE_4650</name>
</gene>
<proteinExistence type="predicted"/>
<evidence type="ECO:0000313" key="1">
    <source>
        <dbReference type="EMBL" id="GJE67419.1"/>
    </source>
</evidence>
<comment type="caution">
    <text evidence="1">The sequence shown here is derived from an EMBL/GenBank/DDBJ whole genome shotgun (WGS) entry which is preliminary data.</text>
</comment>